<dbReference type="PANTHER" id="PTHR43792">
    <property type="entry name" value="GNAT FAMILY, PUTATIVE (AFU_ORTHOLOGUE AFUA_3G00765)-RELATED-RELATED"/>
    <property type="match status" value="1"/>
</dbReference>
<sequence>MTSSPAYLLPSEIRVQGHGLWLREWTDDDVPAMVELFDEPEIDRWTPLTSPFDAEAARAYLARARASRALHRGIQLAVTLDGGEPCGEILLFADADGPDIDLGSEAARPSRVGEIAYGIGARHRRRGLAARAVRLMTEYARDELGADAVILRIAADNAPSIAVAVKTGFRLTDAEPVTRHRADRHVVLNTWLHQGRP</sequence>
<reference evidence="2 3" key="1">
    <citation type="submission" date="2018-12" db="EMBL/GenBank/DDBJ databases">
        <title>Draft genome sequence of Embleya hyalina NBRC 13850T.</title>
        <authorList>
            <person name="Komaki H."/>
            <person name="Hosoyama A."/>
            <person name="Kimura A."/>
            <person name="Ichikawa N."/>
            <person name="Tamura T."/>
        </authorList>
    </citation>
    <scope>NUCLEOTIDE SEQUENCE [LARGE SCALE GENOMIC DNA]</scope>
    <source>
        <strain evidence="2 3">NBRC 13850</strain>
    </source>
</reference>
<evidence type="ECO:0000313" key="2">
    <source>
        <dbReference type="EMBL" id="GCD92570.1"/>
    </source>
</evidence>
<dbReference type="EMBL" id="BIFH01000013">
    <property type="protein sequence ID" value="GCD92570.1"/>
    <property type="molecule type" value="Genomic_DNA"/>
</dbReference>
<keyword evidence="2" id="KW-0808">Transferase</keyword>
<name>A0A401YDA2_9ACTN</name>
<proteinExistence type="predicted"/>
<dbReference type="Gene3D" id="3.40.630.30">
    <property type="match status" value="1"/>
</dbReference>
<organism evidence="2 3">
    <name type="scientific">Embleya hyalina</name>
    <dbReference type="NCBI Taxonomy" id="516124"/>
    <lineage>
        <taxon>Bacteria</taxon>
        <taxon>Bacillati</taxon>
        <taxon>Actinomycetota</taxon>
        <taxon>Actinomycetes</taxon>
        <taxon>Kitasatosporales</taxon>
        <taxon>Streptomycetaceae</taxon>
        <taxon>Embleya</taxon>
    </lineage>
</organism>
<dbReference type="SUPFAM" id="SSF55729">
    <property type="entry name" value="Acyl-CoA N-acyltransferases (Nat)"/>
    <property type="match status" value="1"/>
</dbReference>
<dbReference type="Pfam" id="PF13302">
    <property type="entry name" value="Acetyltransf_3"/>
    <property type="match status" value="1"/>
</dbReference>
<dbReference type="InterPro" id="IPR051531">
    <property type="entry name" value="N-acetyltransferase"/>
</dbReference>
<gene>
    <name evidence="2" type="ORF">EHYA_00208</name>
</gene>
<evidence type="ECO:0000259" key="1">
    <source>
        <dbReference type="PROSITE" id="PS51186"/>
    </source>
</evidence>
<feature type="domain" description="N-acetyltransferase" evidence="1">
    <location>
        <begin position="20"/>
        <end position="193"/>
    </location>
</feature>
<dbReference type="AlphaFoldDB" id="A0A401YDA2"/>
<accession>A0A401YDA2</accession>
<dbReference type="OrthoDB" id="3829771at2"/>
<dbReference type="InterPro" id="IPR000182">
    <property type="entry name" value="GNAT_dom"/>
</dbReference>
<dbReference type="Proteomes" id="UP000286931">
    <property type="component" value="Unassembled WGS sequence"/>
</dbReference>
<comment type="caution">
    <text evidence="2">The sequence shown here is derived from an EMBL/GenBank/DDBJ whole genome shotgun (WGS) entry which is preliminary data.</text>
</comment>
<evidence type="ECO:0000313" key="3">
    <source>
        <dbReference type="Proteomes" id="UP000286931"/>
    </source>
</evidence>
<dbReference type="PROSITE" id="PS51186">
    <property type="entry name" value="GNAT"/>
    <property type="match status" value="1"/>
</dbReference>
<protein>
    <submittedName>
        <fullName evidence="2">Acetyltransferase</fullName>
    </submittedName>
</protein>
<dbReference type="GO" id="GO:0016747">
    <property type="term" value="F:acyltransferase activity, transferring groups other than amino-acyl groups"/>
    <property type="evidence" value="ECO:0007669"/>
    <property type="project" value="InterPro"/>
</dbReference>
<dbReference type="InterPro" id="IPR016181">
    <property type="entry name" value="Acyl_CoA_acyltransferase"/>
</dbReference>
<dbReference type="RefSeq" id="WP_126634925.1">
    <property type="nucleotide sequence ID" value="NZ_BIFH01000013.1"/>
</dbReference>
<keyword evidence="3" id="KW-1185">Reference proteome</keyword>